<gene>
    <name evidence="3" type="ORF">RFI_26342</name>
</gene>
<dbReference type="EMBL" id="ASPP01022858">
    <property type="protein sequence ID" value="ETO11034.1"/>
    <property type="molecule type" value="Genomic_DNA"/>
</dbReference>
<dbReference type="AlphaFoldDB" id="X6MB02"/>
<keyword evidence="2" id="KW-0472">Membrane</keyword>
<name>X6MB02_RETFI</name>
<evidence type="ECO:0000256" key="2">
    <source>
        <dbReference type="SAM" id="Phobius"/>
    </source>
</evidence>
<evidence type="ECO:0000313" key="3">
    <source>
        <dbReference type="EMBL" id="ETO11034.1"/>
    </source>
</evidence>
<dbReference type="InterPro" id="IPR046939">
    <property type="entry name" value="TPPII_C_sf"/>
</dbReference>
<sequence length="405" mass="46329">MHINYINYQFFLFLFYFFLYDGEPIFTLFFMLAGGKVSFTFVVRSGSYLEGDWFDKVALQSTYHWTVNPHFALSDSNKKYVAGGEAFEQLPKLQKQDGDAYSNKSSMINGRKKLNRLQMSHYQTTDIIVTSPKENPVKALQNGNNLRCWFYDKLELKFSRLGSQGLKSLRVDMVCTLADIKEDYLKQVALADDKSTTEAAAIFGRKALEKEDSEYKKLAKKCKEEKTMVINELTRKAQALKEIITEEKNQNKTKNKTKNQLGTDVEKTQSKSNKDTKLMGSLATTSASSSSLDSNFVSTVKPAHDNKNNKDLYLSLTLWYLQSKGLYGEMLQTVNKFVSAFSKEGNVPLDKKSAELRYRSPNDILETILTGNTYCNNSNCNLFSIIRLTIVFLMRKLHCRLFLNQ</sequence>
<feature type="transmembrane region" description="Helical" evidence="2">
    <location>
        <begin position="12"/>
        <end position="33"/>
    </location>
</feature>
<feature type="region of interest" description="Disordered" evidence="1">
    <location>
        <begin position="248"/>
        <end position="282"/>
    </location>
</feature>
<dbReference type="Proteomes" id="UP000023152">
    <property type="component" value="Unassembled WGS sequence"/>
</dbReference>
<proteinExistence type="predicted"/>
<feature type="non-terminal residue" evidence="3">
    <location>
        <position position="405"/>
    </location>
</feature>
<keyword evidence="2" id="KW-1133">Transmembrane helix</keyword>
<comment type="caution">
    <text evidence="3">The sequence shown here is derived from an EMBL/GenBank/DDBJ whole genome shotgun (WGS) entry which is preliminary data.</text>
</comment>
<reference evidence="3 4" key="1">
    <citation type="journal article" date="2013" name="Curr. Biol.">
        <title>The Genome of the Foraminiferan Reticulomyxa filosa.</title>
        <authorList>
            <person name="Glockner G."/>
            <person name="Hulsmann N."/>
            <person name="Schleicher M."/>
            <person name="Noegel A.A."/>
            <person name="Eichinger L."/>
            <person name="Gallinger C."/>
            <person name="Pawlowski J."/>
            <person name="Sierra R."/>
            <person name="Euteneuer U."/>
            <person name="Pillet L."/>
            <person name="Moustafa A."/>
            <person name="Platzer M."/>
            <person name="Groth M."/>
            <person name="Szafranski K."/>
            <person name="Schliwa M."/>
        </authorList>
    </citation>
    <scope>NUCLEOTIDE SEQUENCE [LARGE SCALE GENOMIC DNA]</scope>
</reference>
<keyword evidence="2" id="KW-0812">Transmembrane</keyword>
<organism evidence="3 4">
    <name type="scientific">Reticulomyxa filosa</name>
    <dbReference type="NCBI Taxonomy" id="46433"/>
    <lineage>
        <taxon>Eukaryota</taxon>
        <taxon>Sar</taxon>
        <taxon>Rhizaria</taxon>
        <taxon>Retaria</taxon>
        <taxon>Foraminifera</taxon>
        <taxon>Monothalamids</taxon>
        <taxon>Reticulomyxidae</taxon>
        <taxon>Reticulomyxa</taxon>
    </lineage>
</organism>
<feature type="compositionally biased region" description="Basic and acidic residues" evidence="1">
    <location>
        <begin position="264"/>
        <end position="277"/>
    </location>
</feature>
<keyword evidence="4" id="KW-1185">Reference proteome</keyword>
<evidence type="ECO:0000256" key="1">
    <source>
        <dbReference type="SAM" id="MobiDB-lite"/>
    </source>
</evidence>
<protein>
    <submittedName>
        <fullName evidence="3">Uncharacterized protein</fullName>
    </submittedName>
</protein>
<dbReference type="Gene3D" id="1.25.40.710">
    <property type="match status" value="1"/>
</dbReference>
<accession>X6MB02</accession>
<evidence type="ECO:0000313" key="4">
    <source>
        <dbReference type="Proteomes" id="UP000023152"/>
    </source>
</evidence>